<evidence type="ECO:0000313" key="2">
    <source>
        <dbReference type="Proteomes" id="UP001060215"/>
    </source>
</evidence>
<dbReference type="EMBL" id="CM045769">
    <property type="protein sequence ID" value="KAI7994896.1"/>
    <property type="molecule type" value="Genomic_DNA"/>
</dbReference>
<evidence type="ECO:0000313" key="1">
    <source>
        <dbReference type="EMBL" id="KAI7994896.1"/>
    </source>
</evidence>
<reference evidence="1 2" key="1">
    <citation type="journal article" date="2022" name="Plant J.">
        <title>Chromosome-level genome of Camellia lanceoleosa provides a valuable resource for understanding genome evolution and self-incompatibility.</title>
        <authorList>
            <person name="Gong W."/>
            <person name="Xiao S."/>
            <person name="Wang L."/>
            <person name="Liao Z."/>
            <person name="Chang Y."/>
            <person name="Mo W."/>
            <person name="Hu G."/>
            <person name="Li W."/>
            <person name="Zhao G."/>
            <person name="Zhu H."/>
            <person name="Hu X."/>
            <person name="Ji K."/>
            <person name="Xiang X."/>
            <person name="Song Q."/>
            <person name="Yuan D."/>
            <person name="Jin S."/>
            <person name="Zhang L."/>
        </authorList>
    </citation>
    <scope>NUCLEOTIDE SEQUENCE [LARGE SCALE GENOMIC DNA]</scope>
    <source>
        <strain evidence="1">SQ_2022a</strain>
    </source>
</reference>
<proteinExistence type="predicted"/>
<protein>
    <submittedName>
        <fullName evidence="1">AT-hook motif nuclear-localized protein 17</fullName>
    </submittedName>
</protein>
<name>A0ACC0G5H8_9ERIC</name>
<comment type="caution">
    <text evidence="1">The sequence shown here is derived from an EMBL/GenBank/DDBJ whole genome shotgun (WGS) entry which is preliminary data.</text>
</comment>
<sequence length="182" mass="18173">MSASGFVFNITLSNPISHAPLLTLHSKFNIIFITGTFLGSSTPSSSSSANSSSSGGFCSFGITLVGQQGHVLRGVVSGNVTAANKVVPMVVTFISPSFYRLPGADLVVHDGGDDHGNPKLGGAGHGGVGAGATAGASGSEGCSSTNMSISGHGVSSPALLNSLAPSDVVTWDGSTFLPHHLY</sequence>
<accession>A0ACC0G5H8</accession>
<dbReference type="Proteomes" id="UP001060215">
    <property type="component" value="Chromosome 12"/>
</dbReference>
<keyword evidence="2" id="KW-1185">Reference proteome</keyword>
<organism evidence="1 2">
    <name type="scientific">Camellia lanceoleosa</name>
    <dbReference type="NCBI Taxonomy" id="1840588"/>
    <lineage>
        <taxon>Eukaryota</taxon>
        <taxon>Viridiplantae</taxon>
        <taxon>Streptophyta</taxon>
        <taxon>Embryophyta</taxon>
        <taxon>Tracheophyta</taxon>
        <taxon>Spermatophyta</taxon>
        <taxon>Magnoliopsida</taxon>
        <taxon>eudicotyledons</taxon>
        <taxon>Gunneridae</taxon>
        <taxon>Pentapetalae</taxon>
        <taxon>asterids</taxon>
        <taxon>Ericales</taxon>
        <taxon>Theaceae</taxon>
        <taxon>Camellia</taxon>
    </lineage>
</organism>
<gene>
    <name evidence="1" type="ORF">LOK49_LG11G01006</name>
</gene>